<dbReference type="SUPFAM" id="SSF57196">
    <property type="entry name" value="EGF/Laminin"/>
    <property type="match status" value="1"/>
</dbReference>
<feature type="domain" description="EGF-like" evidence="9">
    <location>
        <begin position="209"/>
        <end position="245"/>
    </location>
</feature>
<evidence type="ECO:0000259" key="9">
    <source>
        <dbReference type="PROSITE" id="PS50026"/>
    </source>
</evidence>
<dbReference type="PROSITE" id="PS50026">
    <property type="entry name" value="EGF_3"/>
    <property type="match status" value="1"/>
</dbReference>
<feature type="compositionally biased region" description="Acidic residues" evidence="8">
    <location>
        <begin position="86"/>
        <end position="168"/>
    </location>
</feature>
<dbReference type="Pfam" id="PF07645">
    <property type="entry name" value="EGF_CA"/>
    <property type="match status" value="1"/>
</dbReference>
<dbReference type="PANTHER" id="PTHR24039">
    <property type="entry name" value="FIBRILLIN-RELATED"/>
    <property type="match status" value="1"/>
</dbReference>
<feature type="compositionally biased region" description="Polar residues" evidence="8">
    <location>
        <begin position="64"/>
        <end position="78"/>
    </location>
</feature>
<keyword evidence="1 7" id="KW-0245">EGF-like domain</keyword>
<organism evidence="10 11">
    <name type="scientific">Cymbomonas tetramitiformis</name>
    <dbReference type="NCBI Taxonomy" id="36881"/>
    <lineage>
        <taxon>Eukaryota</taxon>
        <taxon>Viridiplantae</taxon>
        <taxon>Chlorophyta</taxon>
        <taxon>Pyramimonadophyceae</taxon>
        <taxon>Pyramimonadales</taxon>
        <taxon>Pyramimonadaceae</taxon>
        <taxon>Cymbomonas</taxon>
    </lineage>
</organism>
<dbReference type="SMART" id="SM00181">
    <property type="entry name" value="EGF"/>
    <property type="match status" value="2"/>
</dbReference>
<dbReference type="PROSITE" id="PS00010">
    <property type="entry name" value="ASX_HYDROXYL"/>
    <property type="match status" value="1"/>
</dbReference>
<dbReference type="InterPro" id="IPR001881">
    <property type="entry name" value="EGF-like_Ca-bd_dom"/>
</dbReference>
<dbReference type="InterPro" id="IPR000152">
    <property type="entry name" value="EGF-type_Asp/Asn_hydroxyl_site"/>
</dbReference>
<gene>
    <name evidence="10" type="ORF">CYMTET_18206</name>
</gene>
<keyword evidence="4" id="KW-0106">Calcium</keyword>
<evidence type="ECO:0000256" key="8">
    <source>
        <dbReference type="SAM" id="MobiDB-lite"/>
    </source>
</evidence>
<evidence type="ECO:0000256" key="5">
    <source>
        <dbReference type="ARBA" id="ARBA00023157"/>
    </source>
</evidence>
<dbReference type="Proteomes" id="UP001190700">
    <property type="component" value="Unassembled WGS sequence"/>
</dbReference>
<keyword evidence="11" id="KW-1185">Reference proteome</keyword>
<proteinExistence type="predicted"/>
<evidence type="ECO:0000256" key="6">
    <source>
        <dbReference type="ARBA" id="ARBA00023180"/>
    </source>
</evidence>
<comment type="caution">
    <text evidence="10">The sequence shown here is derived from an EMBL/GenBank/DDBJ whole genome shotgun (WGS) entry which is preliminary data.</text>
</comment>
<evidence type="ECO:0000256" key="7">
    <source>
        <dbReference type="PROSITE-ProRule" id="PRU00076"/>
    </source>
</evidence>
<dbReference type="AlphaFoldDB" id="A0AAE0G9W3"/>
<dbReference type="GO" id="GO:0005509">
    <property type="term" value="F:calcium ion binding"/>
    <property type="evidence" value="ECO:0007669"/>
    <property type="project" value="InterPro"/>
</dbReference>
<keyword evidence="2" id="KW-0732">Signal</keyword>
<comment type="caution">
    <text evidence="7">Lacks conserved residue(s) required for the propagation of feature annotation.</text>
</comment>
<sequence length="515" mass="53333">MLPISEPETTSPSAPAILMEASVSPLQAGGLEDPLSMHTLYGLDAMALGAGLSIWYGLLPGTAPPSSSGKSLMPQASPTTSTDSNSDTDSDTDSDIDYNTDSDIDYDTDSDTGFDTDSDIDADTDSGSDIDTDTDSDIDSDSNLDFDTDIDSDFSSDSESQSDSDSEEPPPPVEGDQCGALPCHVAAACIEGQCKCLAGYAGDGIACVDVDECEWDAAPCGSNSMCINLEGLYECQCMTGYAVFQRVDGTSECIPACTPSEVWLRDAFLDTLSVGWTLQQPQACDVQAELSFEVLVKKAGHGDTCSGSSDLEFGSEEGSFVQLVGPEANLSTLEGGRFVLEGGAGEVSVALVEDAGGALEAAAGEVSLRPGSLGSAVEVCLFGGAALPESGSPCAALSSESDSDEDTDEEEASTARHMLQALPRPLRRAPPPPPPSSPQGQLPVWGLVATNGTGSLVWVEQAGSVYDLSPSTVQLRQPAELSLPYNISAGAALHPHAPCFVGTVILDEREACVML</sequence>
<evidence type="ECO:0000256" key="2">
    <source>
        <dbReference type="ARBA" id="ARBA00022729"/>
    </source>
</evidence>
<dbReference type="PANTHER" id="PTHR24039:SF28">
    <property type="entry name" value="EGF-LIKE DOMAIN-CONTAINING PROTEIN"/>
    <property type="match status" value="1"/>
</dbReference>
<dbReference type="SMART" id="SM00179">
    <property type="entry name" value="EGF_CA"/>
    <property type="match status" value="1"/>
</dbReference>
<protein>
    <recommendedName>
        <fullName evidence="9">EGF-like domain-containing protein</fullName>
    </recommendedName>
</protein>
<reference evidence="10 11" key="1">
    <citation type="journal article" date="2015" name="Genome Biol. Evol.">
        <title>Comparative Genomics of a Bacterivorous Green Alga Reveals Evolutionary Causalities and Consequences of Phago-Mixotrophic Mode of Nutrition.</title>
        <authorList>
            <person name="Burns J.A."/>
            <person name="Paasch A."/>
            <person name="Narechania A."/>
            <person name="Kim E."/>
        </authorList>
    </citation>
    <scope>NUCLEOTIDE SEQUENCE [LARGE SCALE GENOMIC DNA]</scope>
    <source>
        <strain evidence="10 11">PLY_AMNH</strain>
    </source>
</reference>
<dbReference type="InterPro" id="IPR049883">
    <property type="entry name" value="NOTCH1_EGF-like"/>
</dbReference>
<dbReference type="FunFam" id="2.10.25.10:FF:000038">
    <property type="entry name" value="Fibrillin 2"/>
    <property type="match status" value="1"/>
</dbReference>
<dbReference type="InterPro" id="IPR018097">
    <property type="entry name" value="EGF_Ca-bd_CS"/>
</dbReference>
<evidence type="ECO:0000256" key="3">
    <source>
        <dbReference type="ARBA" id="ARBA00022737"/>
    </source>
</evidence>
<evidence type="ECO:0000256" key="4">
    <source>
        <dbReference type="ARBA" id="ARBA00022837"/>
    </source>
</evidence>
<dbReference type="PROSITE" id="PS01187">
    <property type="entry name" value="EGF_CA"/>
    <property type="match status" value="1"/>
</dbReference>
<keyword evidence="5" id="KW-1015">Disulfide bond</keyword>
<keyword evidence="6" id="KW-0325">Glycoprotein</keyword>
<keyword evidence="3" id="KW-0677">Repeat</keyword>
<dbReference type="EMBL" id="LGRX02008411">
    <property type="protein sequence ID" value="KAK3273561.1"/>
    <property type="molecule type" value="Genomic_DNA"/>
</dbReference>
<feature type="compositionally biased region" description="Acidic residues" evidence="8">
    <location>
        <begin position="401"/>
        <end position="412"/>
    </location>
</feature>
<dbReference type="Gene3D" id="2.10.25.10">
    <property type="entry name" value="Laminin"/>
    <property type="match status" value="2"/>
</dbReference>
<evidence type="ECO:0000256" key="1">
    <source>
        <dbReference type="ARBA" id="ARBA00022536"/>
    </source>
</evidence>
<feature type="region of interest" description="Disordered" evidence="8">
    <location>
        <begin position="64"/>
        <end position="175"/>
    </location>
</feature>
<evidence type="ECO:0000313" key="10">
    <source>
        <dbReference type="EMBL" id="KAK3273561.1"/>
    </source>
</evidence>
<name>A0AAE0G9W3_9CHLO</name>
<accession>A0AAE0G9W3</accession>
<dbReference type="InterPro" id="IPR000742">
    <property type="entry name" value="EGF"/>
</dbReference>
<feature type="non-terminal residue" evidence="10">
    <location>
        <position position="515"/>
    </location>
</feature>
<dbReference type="CDD" id="cd00054">
    <property type="entry name" value="EGF_CA"/>
    <property type="match status" value="1"/>
</dbReference>
<feature type="region of interest" description="Disordered" evidence="8">
    <location>
        <begin position="392"/>
        <end position="415"/>
    </location>
</feature>
<evidence type="ECO:0000313" key="11">
    <source>
        <dbReference type="Proteomes" id="UP001190700"/>
    </source>
</evidence>